<dbReference type="SUPFAM" id="SSF49854">
    <property type="entry name" value="Spermadhesin, CUB domain"/>
    <property type="match status" value="2"/>
</dbReference>
<dbReference type="Gene3D" id="2.60.120.290">
    <property type="entry name" value="Spermadhesin, CUB domain"/>
    <property type="match status" value="2"/>
</dbReference>
<dbReference type="PROSITE" id="PS00022">
    <property type="entry name" value="EGF_1"/>
    <property type="match status" value="1"/>
</dbReference>
<dbReference type="PROSITE" id="PS01180">
    <property type="entry name" value="CUB"/>
    <property type="match status" value="2"/>
</dbReference>
<dbReference type="Pfam" id="PF00008">
    <property type="entry name" value="EGF"/>
    <property type="match status" value="1"/>
</dbReference>
<keyword evidence="2" id="KW-0245">EGF-like domain</keyword>
<dbReference type="InterPro" id="IPR035914">
    <property type="entry name" value="Sperma_CUB_dom_sf"/>
</dbReference>
<dbReference type="SMART" id="SM00042">
    <property type="entry name" value="CUB"/>
    <property type="match status" value="2"/>
</dbReference>
<evidence type="ECO:0000313" key="3">
    <source>
        <dbReference type="EMBL" id="CAH1786910.1"/>
    </source>
</evidence>
<dbReference type="PROSITE" id="PS50026">
    <property type="entry name" value="EGF_3"/>
    <property type="match status" value="1"/>
</dbReference>
<dbReference type="InterPro" id="IPR000859">
    <property type="entry name" value="CUB_dom"/>
</dbReference>
<feature type="disulfide bond" evidence="2">
    <location>
        <begin position="178"/>
        <end position="187"/>
    </location>
</feature>
<dbReference type="Gene3D" id="2.10.25.10">
    <property type="entry name" value="Laminin"/>
    <property type="match status" value="1"/>
</dbReference>
<dbReference type="Pfam" id="PF17517">
    <property type="entry name" value="IgGFc_binding"/>
    <property type="match status" value="1"/>
</dbReference>
<name>A0A8J1XW87_OWEFU</name>
<evidence type="ECO:0000313" key="4">
    <source>
        <dbReference type="Proteomes" id="UP000749559"/>
    </source>
</evidence>
<dbReference type="AlphaFoldDB" id="A0A8J1XW87"/>
<dbReference type="SMART" id="SM00181">
    <property type="entry name" value="EGF"/>
    <property type="match status" value="1"/>
</dbReference>
<dbReference type="OrthoDB" id="10005154at2759"/>
<dbReference type="CDD" id="cd00054">
    <property type="entry name" value="EGF_CA"/>
    <property type="match status" value="1"/>
</dbReference>
<proteinExistence type="predicted"/>
<organism evidence="3 4">
    <name type="scientific">Owenia fusiformis</name>
    <name type="common">Polychaete worm</name>
    <dbReference type="NCBI Taxonomy" id="6347"/>
    <lineage>
        <taxon>Eukaryota</taxon>
        <taxon>Metazoa</taxon>
        <taxon>Spiralia</taxon>
        <taxon>Lophotrochozoa</taxon>
        <taxon>Annelida</taxon>
        <taxon>Polychaeta</taxon>
        <taxon>Sedentaria</taxon>
        <taxon>Canalipalpata</taxon>
        <taxon>Sabellida</taxon>
        <taxon>Oweniida</taxon>
        <taxon>Oweniidae</taxon>
        <taxon>Owenia</taxon>
    </lineage>
</organism>
<dbReference type="Proteomes" id="UP000749559">
    <property type="component" value="Unassembled WGS sequence"/>
</dbReference>
<evidence type="ECO:0000256" key="1">
    <source>
        <dbReference type="ARBA" id="ARBA00023157"/>
    </source>
</evidence>
<comment type="caution">
    <text evidence="2">Lacks conserved residue(s) required for the propagation of feature annotation.</text>
</comment>
<dbReference type="InterPro" id="IPR000742">
    <property type="entry name" value="EGF"/>
</dbReference>
<dbReference type="EMBL" id="CAIIXF020000006">
    <property type="protein sequence ID" value="CAH1786910.1"/>
    <property type="molecule type" value="Genomic_DNA"/>
</dbReference>
<dbReference type="CDD" id="cd00041">
    <property type="entry name" value="CUB"/>
    <property type="match status" value="1"/>
</dbReference>
<keyword evidence="4" id="KW-1185">Reference proteome</keyword>
<dbReference type="PANTHER" id="PTHR46534">
    <property type="entry name" value="IGGFC_BINDING DOMAIN-CONTAINING PROTEIN"/>
    <property type="match status" value="1"/>
</dbReference>
<keyword evidence="1 2" id="KW-1015">Disulfide bond</keyword>
<dbReference type="InterPro" id="IPR035234">
    <property type="entry name" value="IgGFc-bd_N"/>
</dbReference>
<sequence>MEALYLGVFLARCFTLTFSQTVRPSCDRNFTENDIFDAIESPNYPQYYPTYSRCTFNVIFEKSNVPFEVELYISNFRTYYSGGNRDYLNINNRNYFGDGATHSTALQTGQTYTYRAIGFIQLFFNAPSGSSAPGFSLDFVVSEDDPDKPNITEKCDEVTCQYGGTCHSYGPQRFTCFCQPGYFGDFCQFIPNTHDCPKSYNEDGSGAGEIRSTYYPANYPDNHYCDLVIRNTIVGYTMSIYVVDFRTENFHDRLCIEDGVNVTRCYSGDGRSSSSAMRIGETYFYQITDTIFRLNFRTDGSVRYRGFRLEYTIVDTDSLNFTTSGRTNKGTAFSFAYLPHRFGITAGYTRIFVTSELLAQVDVTLSATGQTTNYTVEPFTPLIVDLSGSMRVINGYEQKGIRVKANVNITVATFSSTGDDADGSLMLPEVNLGTQYVIAAYKPLPGSYAYITVVGFGQLTSAWLIFRNESANGGAGGYDYDNAIQVQVNDLETFTYRSQSDLTGVLVVSNHPVSVLSGCDYAQVPEDVTYGDQLVEMIPPVITLGYDFIVPPIAERLDGGIIRVIAWTDETAVILPISGFNTELNEGEFVDITAPSGSTETITCSAKCLVVQYNTGGGRDSILSDPFMSVVPPIQQYSQNNVFHAPTEFRNWVNVVINSANVEGFQLNGVNVSTLASFITVPNTDYSVGQISIGDSNGFLSHLNGDHIEWLAMAYGHSRSGSYGYGFPLGMKLEPLATVTYEPPKETEPPVTAPPGNYTERCRCNFRLLGNESLGEEEFGALIHDFEDILYFFPSQDCDSCNTMFSECPQACRQRALEQWGTDGLASEIVVENTRRKALGQVMCERNYRKIPPPGRKLGVFYRPGSCLGEDRSLLIGRITAGPYLCCTEVEIPIIGHIPAWDINCDGLNIYLNSENMLANIAHLYKLKGLKQNEINGHIRTIRDTRIERGGL</sequence>
<dbReference type="PROSITE" id="PS01186">
    <property type="entry name" value="EGF_2"/>
    <property type="match status" value="1"/>
</dbReference>
<reference evidence="3" key="1">
    <citation type="submission" date="2022-03" db="EMBL/GenBank/DDBJ databases">
        <authorList>
            <person name="Martin C."/>
        </authorList>
    </citation>
    <scope>NUCLEOTIDE SEQUENCE</scope>
</reference>
<dbReference type="SUPFAM" id="SSF57196">
    <property type="entry name" value="EGF/Laminin"/>
    <property type="match status" value="1"/>
</dbReference>
<accession>A0A8J1XW87</accession>
<protein>
    <submittedName>
        <fullName evidence="3">Uncharacterized protein</fullName>
    </submittedName>
</protein>
<gene>
    <name evidence="3" type="ORF">OFUS_LOCUS12711</name>
</gene>
<dbReference type="Pfam" id="PF00431">
    <property type="entry name" value="CUB"/>
    <property type="match status" value="1"/>
</dbReference>
<evidence type="ECO:0000256" key="2">
    <source>
        <dbReference type="PROSITE-ProRule" id="PRU00076"/>
    </source>
</evidence>
<comment type="caution">
    <text evidence="3">The sequence shown here is derived from an EMBL/GenBank/DDBJ whole genome shotgun (WGS) entry which is preliminary data.</text>
</comment>
<dbReference type="PANTHER" id="PTHR46534:SF1">
    <property type="entry name" value="IGGFC-BINDING PROTEIN N-TERMINAL DOMAIN-CONTAINING PROTEIN"/>
    <property type="match status" value="1"/>
</dbReference>